<feature type="domain" description="UBA" evidence="2">
    <location>
        <begin position="272"/>
        <end position="313"/>
    </location>
</feature>
<name>A0A1J4K129_9EUKA</name>
<dbReference type="InterPro" id="IPR015940">
    <property type="entry name" value="UBA"/>
</dbReference>
<evidence type="ECO:0000313" key="4">
    <source>
        <dbReference type="EMBL" id="OHT05087.1"/>
    </source>
</evidence>
<evidence type="ECO:0000259" key="3">
    <source>
        <dbReference type="PROSITE" id="PS50053"/>
    </source>
</evidence>
<dbReference type="EMBL" id="MLAK01000771">
    <property type="protein sequence ID" value="OHT05087.1"/>
    <property type="molecule type" value="Genomic_DNA"/>
</dbReference>
<reference evidence="4" key="1">
    <citation type="submission" date="2016-10" db="EMBL/GenBank/DDBJ databases">
        <authorList>
            <person name="Benchimol M."/>
            <person name="Almeida L.G."/>
            <person name="Vasconcelos A.T."/>
            <person name="Perreira-Neves A."/>
            <person name="Rosa I.A."/>
            <person name="Tasca T."/>
            <person name="Bogo M.R."/>
            <person name="de Souza W."/>
        </authorList>
    </citation>
    <scope>NUCLEOTIDE SEQUENCE [LARGE SCALE GENOMIC DNA]</scope>
    <source>
        <strain evidence="4">K</strain>
    </source>
</reference>
<evidence type="ECO:0008006" key="6">
    <source>
        <dbReference type="Google" id="ProtNLM"/>
    </source>
</evidence>
<feature type="domain" description="UBA" evidence="2">
    <location>
        <begin position="196"/>
        <end position="236"/>
    </location>
</feature>
<dbReference type="GO" id="GO:0043130">
    <property type="term" value="F:ubiquitin binding"/>
    <property type="evidence" value="ECO:0007669"/>
    <property type="project" value="TreeGrafter"/>
</dbReference>
<dbReference type="InterPro" id="IPR029071">
    <property type="entry name" value="Ubiquitin-like_domsf"/>
</dbReference>
<proteinExistence type="predicted"/>
<dbReference type="Gene3D" id="3.10.20.90">
    <property type="entry name" value="Phosphatidylinositol 3-kinase Catalytic Subunit, Chain A, domain 1"/>
    <property type="match status" value="1"/>
</dbReference>
<feature type="region of interest" description="Disordered" evidence="1">
    <location>
        <begin position="79"/>
        <end position="195"/>
    </location>
</feature>
<dbReference type="PROSITE" id="PS50053">
    <property type="entry name" value="UBIQUITIN_2"/>
    <property type="match status" value="1"/>
</dbReference>
<dbReference type="GO" id="GO:0005654">
    <property type="term" value="C:nucleoplasm"/>
    <property type="evidence" value="ECO:0007669"/>
    <property type="project" value="TreeGrafter"/>
</dbReference>
<protein>
    <recommendedName>
        <fullName evidence="6">UBA domain-containing protein</fullName>
    </recommendedName>
</protein>
<dbReference type="GeneID" id="94827592"/>
<feature type="domain" description="Ubiquitin-like" evidence="3">
    <location>
        <begin position="2"/>
        <end position="64"/>
    </location>
</feature>
<evidence type="ECO:0000259" key="2">
    <source>
        <dbReference type="PROSITE" id="PS50030"/>
    </source>
</evidence>
<accession>A0A1J4K129</accession>
<dbReference type="GO" id="GO:0043161">
    <property type="term" value="P:proteasome-mediated ubiquitin-dependent protein catabolic process"/>
    <property type="evidence" value="ECO:0007669"/>
    <property type="project" value="TreeGrafter"/>
</dbReference>
<dbReference type="PANTHER" id="PTHR10621">
    <property type="entry name" value="UV EXCISION REPAIR PROTEIN RAD23"/>
    <property type="match status" value="1"/>
</dbReference>
<comment type="caution">
    <text evidence="4">The sequence shown here is derived from an EMBL/GenBank/DDBJ whole genome shotgun (WGS) entry which is preliminary data.</text>
</comment>
<dbReference type="GO" id="GO:0070628">
    <property type="term" value="F:proteasome binding"/>
    <property type="evidence" value="ECO:0007669"/>
    <property type="project" value="TreeGrafter"/>
</dbReference>
<dbReference type="InterPro" id="IPR000626">
    <property type="entry name" value="Ubiquitin-like_dom"/>
</dbReference>
<dbReference type="Pfam" id="PF00240">
    <property type="entry name" value="ubiquitin"/>
    <property type="match status" value="1"/>
</dbReference>
<dbReference type="PANTHER" id="PTHR10621:SF0">
    <property type="entry name" value="UV EXCISION REPAIR PROTEIN RAD23"/>
    <property type="match status" value="1"/>
</dbReference>
<dbReference type="OrthoDB" id="1716169at2759"/>
<dbReference type="PROSITE" id="PS50030">
    <property type="entry name" value="UBA"/>
    <property type="match status" value="2"/>
</dbReference>
<dbReference type="Gene3D" id="1.10.8.10">
    <property type="entry name" value="DNA helicase RuvA subunit, C-terminal domain"/>
    <property type="match status" value="2"/>
</dbReference>
<dbReference type="RefSeq" id="XP_068358223.1">
    <property type="nucleotide sequence ID" value="XM_068492888.1"/>
</dbReference>
<dbReference type="GO" id="GO:0005829">
    <property type="term" value="C:cytosol"/>
    <property type="evidence" value="ECO:0007669"/>
    <property type="project" value="TreeGrafter"/>
</dbReference>
<keyword evidence="5" id="KW-1185">Reference proteome</keyword>
<dbReference type="AlphaFoldDB" id="A0A1J4K129"/>
<dbReference type="GO" id="GO:0031593">
    <property type="term" value="F:polyubiquitin modification-dependent protein binding"/>
    <property type="evidence" value="ECO:0007669"/>
    <property type="project" value="TreeGrafter"/>
</dbReference>
<sequence length="315" mass="35489">MIDVPLSTVTGKEFSVQVSKDSNILQLKKIIEEKFHFQLSSIKLIYRASILPDSKYIRDINLENDKNSTIFIHATNMRAIRPKPGPLPSNSPPQNTEKPKKIPSQPPNSQQAPIKSTQPNSNPIPKNLPQNKTNPNNSINSSRHSTHQNLPNNNNPILENFWNPNSNRQTHRQNAESTRESHHHHHQSQNLIRDPPNFQELVGNLVDLGFQKVVCENSLRAANFDVNAAAALLLSSTSNEQNGQINQNSPSTSNQQNNIQRRTLQAELERLTPGERAVLKRLQRPGYDPEAILEIFLAADRNEQIAAEWISSGNF</sequence>
<dbReference type="InterPro" id="IPR009060">
    <property type="entry name" value="UBA-like_sf"/>
</dbReference>
<dbReference type="Proteomes" id="UP000179807">
    <property type="component" value="Unassembled WGS sequence"/>
</dbReference>
<evidence type="ECO:0000313" key="5">
    <source>
        <dbReference type="Proteomes" id="UP000179807"/>
    </source>
</evidence>
<gene>
    <name evidence="4" type="ORF">TRFO_06096</name>
</gene>
<evidence type="ECO:0000256" key="1">
    <source>
        <dbReference type="SAM" id="MobiDB-lite"/>
    </source>
</evidence>
<feature type="compositionally biased region" description="Low complexity" evidence="1">
    <location>
        <begin position="149"/>
        <end position="165"/>
    </location>
</feature>
<dbReference type="SMART" id="SM00213">
    <property type="entry name" value="UBQ"/>
    <property type="match status" value="1"/>
</dbReference>
<dbReference type="SUPFAM" id="SSF46934">
    <property type="entry name" value="UBA-like"/>
    <property type="match status" value="1"/>
</dbReference>
<dbReference type="SMART" id="SM00165">
    <property type="entry name" value="UBA"/>
    <property type="match status" value="2"/>
</dbReference>
<organism evidence="4 5">
    <name type="scientific">Tritrichomonas foetus</name>
    <dbReference type="NCBI Taxonomy" id="1144522"/>
    <lineage>
        <taxon>Eukaryota</taxon>
        <taxon>Metamonada</taxon>
        <taxon>Parabasalia</taxon>
        <taxon>Tritrichomonadida</taxon>
        <taxon>Tritrichomonadidae</taxon>
        <taxon>Tritrichomonas</taxon>
    </lineage>
</organism>
<dbReference type="VEuPathDB" id="TrichDB:TRFO_06096"/>
<dbReference type="SUPFAM" id="SSF54236">
    <property type="entry name" value="Ubiquitin-like"/>
    <property type="match status" value="1"/>
</dbReference>
<feature type="compositionally biased region" description="Polar residues" evidence="1">
    <location>
        <begin position="107"/>
        <end position="143"/>
    </location>
</feature>
<dbReference type="CDD" id="cd17039">
    <property type="entry name" value="Ubl_ubiquitin_like"/>
    <property type="match status" value="1"/>
</dbReference>